<gene>
    <name evidence="2" type="ORF">SKAU_G00063880</name>
</gene>
<dbReference type="AlphaFoldDB" id="A0A9Q1G678"/>
<accession>A0A9Q1G678</accession>
<evidence type="ECO:0000313" key="3">
    <source>
        <dbReference type="Proteomes" id="UP001152622"/>
    </source>
</evidence>
<feature type="region of interest" description="Disordered" evidence="1">
    <location>
        <begin position="111"/>
        <end position="141"/>
    </location>
</feature>
<keyword evidence="3" id="KW-1185">Reference proteome</keyword>
<reference evidence="2" key="1">
    <citation type="journal article" date="2023" name="Science">
        <title>Genome structures resolve the early diversification of teleost fishes.</title>
        <authorList>
            <person name="Parey E."/>
            <person name="Louis A."/>
            <person name="Montfort J."/>
            <person name="Bouchez O."/>
            <person name="Roques C."/>
            <person name="Iampietro C."/>
            <person name="Lluch J."/>
            <person name="Castinel A."/>
            <person name="Donnadieu C."/>
            <person name="Desvignes T."/>
            <person name="Floi Bucao C."/>
            <person name="Jouanno E."/>
            <person name="Wen M."/>
            <person name="Mejri S."/>
            <person name="Dirks R."/>
            <person name="Jansen H."/>
            <person name="Henkel C."/>
            <person name="Chen W.J."/>
            <person name="Zahm M."/>
            <person name="Cabau C."/>
            <person name="Klopp C."/>
            <person name="Thompson A.W."/>
            <person name="Robinson-Rechavi M."/>
            <person name="Braasch I."/>
            <person name="Lecointre G."/>
            <person name="Bobe J."/>
            <person name="Postlethwait J.H."/>
            <person name="Berthelot C."/>
            <person name="Roest Crollius H."/>
            <person name="Guiguen Y."/>
        </authorList>
    </citation>
    <scope>NUCLEOTIDE SEQUENCE</scope>
    <source>
        <strain evidence="2">WJC10195</strain>
    </source>
</reference>
<organism evidence="2 3">
    <name type="scientific">Synaphobranchus kaupii</name>
    <name type="common">Kaup's arrowtooth eel</name>
    <dbReference type="NCBI Taxonomy" id="118154"/>
    <lineage>
        <taxon>Eukaryota</taxon>
        <taxon>Metazoa</taxon>
        <taxon>Chordata</taxon>
        <taxon>Craniata</taxon>
        <taxon>Vertebrata</taxon>
        <taxon>Euteleostomi</taxon>
        <taxon>Actinopterygii</taxon>
        <taxon>Neopterygii</taxon>
        <taxon>Teleostei</taxon>
        <taxon>Anguilliformes</taxon>
        <taxon>Synaphobranchidae</taxon>
        <taxon>Synaphobranchus</taxon>
    </lineage>
</organism>
<dbReference type="Proteomes" id="UP001152622">
    <property type="component" value="Chromosome 2"/>
</dbReference>
<dbReference type="EMBL" id="JAINUF010000002">
    <property type="protein sequence ID" value="KAJ8375808.1"/>
    <property type="molecule type" value="Genomic_DNA"/>
</dbReference>
<protein>
    <submittedName>
        <fullName evidence="2">Uncharacterized protein</fullName>
    </submittedName>
</protein>
<feature type="compositionally biased region" description="Basic and acidic residues" evidence="1">
    <location>
        <begin position="111"/>
        <end position="121"/>
    </location>
</feature>
<proteinExistence type="predicted"/>
<name>A0A9Q1G678_SYNKA</name>
<sequence>MLCGGMGLCPAPLSSAPWPPLQLETGPSIRPSPGRKRSRQAWRAAGLCFLLLLHWDVSIPQQQAEKPCVGAGHCKSSAIGRSSIARLAAALAERGAWPETRDVITKTGRWEDKGRQREGQMERTCGAQLGGLSVDPSQVTS</sequence>
<evidence type="ECO:0000313" key="2">
    <source>
        <dbReference type="EMBL" id="KAJ8375808.1"/>
    </source>
</evidence>
<comment type="caution">
    <text evidence="2">The sequence shown here is derived from an EMBL/GenBank/DDBJ whole genome shotgun (WGS) entry which is preliminary data.</text>
</comment>
<evidence type="ECO:0000256" key="1">
    <source>
        <dbReference type="SAM" id="MobiDB-lite"/>
    </source>
</evidence>